<organism evidence="2 3">
    <name type="scientific">Trifolium pratense</name>
    <name type="common">Red clover</name>
    <dbReference type="NCBI Taxonomy" id="57577"/>
    <lineage>
        <taxon>Eukaryota</taxon>
        <taxon>Viridiplantae</taxon>
        <taxon>Streptophyta</taxon>
        <taxon>Embryophyta</taxon>
        <taxon>Tracheophyta</taxon>
        <taxon>Spermatophyta</taxon>
        <taxon>Magnoliopsida</taxon>
        <taxon>eudicotyledons</taxon>
        <taxon>Gunneridae</taxon>
        <taxon>Pentapetalae</taxon>
        <taxon>rosids</taxon>
        <taxon>fabids</taxon>
        <taxon>Fabales</taxon>
        <taxon>Fabaceae</taxon>
        <taxon>Papilionoideae</taxon>
        <taxon>50 kb inversion clade</taxon>
        <taxon>NPAAA clade</taxon>
        <taxon>Hologalegina</taxon>
        <taxon>IRL clade</taxon>
        <taxon>Trifolieae</taxon>
        <taxon>Trifolium</taxon>
    </lineage>
</organism>
<accession>A0A2K3MF92</accession>
<dbReference type="Proteomes" id="UP000236291">
    <property type="component" value="Unassembled WGS sequence"/>
</dbReference>
<evidence type="ECO:0000313" key="2">
    <source>
        <dbReference type="EMBL" id="PNX89450.1"/>
    </source>
</evidence>
<dbReference type="EMBL" id="ASHM01059825">
    <property type="protein sequence ID" value="PNX89450.1"/>
    <property type="molecule type" value="Genomic_DNA"/>
</dbReference>
<evidence type="ECO:0000259" key="1">
    <source>
        <dbReference type="Pfam" id="PF23247"/>
    </source>
</evidence>
<gene>
    <name evidence="2" type="ORF">L195_g045570</name>
</gene>
<dbReference type="Gene3D" id="3.80.10.10">
    <property type="entry name" value="Ribonuclease Inhibitor"/>
    <property type="match status" value="1"/>
</dbReference>
<name>A0A2K3MF92_TRIPR</name>
<evidence type="ECO:0000313" key="3">
    <source>
        <dbReference type="Proteomes" id="UP000236291"/>
    </source>
</evidence>
<reference evidence="2 3" key="2">
    <citation type="journal article" date="2017" name="Front. Plant Sci.">
        <title>Gene Classification and Mining of Molecular Markers Useful in Red Clover (Trifolium pratense) Breeding.</title>
        <authorList>
            <person name="Istvanek J."/>
            <person name="Dluhosova J."/>
            <person name="Dluhos P."/>
            <person name="Patkova L."/>
            <person name="Nedelnik J."/>
            <person name="Repkova J."/>
        </authorList>
    </citation>
    <scope>NUCLEOTIDE SEQUENCE [LARGE SCALE GENOMIC DNA]</scope>
    <source>
        <strain evidence="3">cv. Tatra</strain>
        <tissue evidence="2">Young leaves</tissue>
    </source>
</reference>
<dbReference type="Pfam" id="PF23247">
    <property type="entry name" value="LRR_RPS2"/>
    <property type="match status" value="1"/>
</dbReference>
<protein>
    <recommendedName>
        <fullName evidence="1">Disease resistance protein At4g27190-like leucine-rich repeats domain-containing protein</fullName>
    </recommendedName>
</protein>
<feature type="non-terminal residue" evidence="2">
    <location>
        <position position="111"/>
    </location>
</feature>
<proteinExistence type="predicted"/>
<dbReference type="AlphaFoldDB" id="A0A2K3MF92"/>
<sequence>MKLTHLEKIKVKNCNTMTRIVERDNTLERLKLEQLSCIVLSSLSSLECFYSGSETLQLPSLAQVNIMDCPQLKIFSQGSIDAESINSIKIDGDLISYDDLDVCVEMKFLQQ</sequence>
<dbReference type="InterPro" id="IPR032675">
    <property type="entry name" value="LRR_dom_sf"/>
</dbReference>
<dbReference type="InterPro" id="IPR057135">
    <property type="entry name" value="At4g27190-like_LRR"/>
</dbReference>
<comment type="caution">
    <text evidence="2">The sequence shown here is derived from an EMBL/GenBank/DDBJ whole genome shotgun (WGS) entry which is preliminary data.</text>
</comment>
<reference evidence="2 3" key="1">
    <citation type="journal article" date="2014" name="Am. J. Bot.">
        <title>Genome assembly and annotation for red clover (Trifolium pratense; Fabaceae).</title>
        <authorList>
            <person name="Istvanek J."/>
            <person name="Jaros M."/>
            <person name="Krenek A."/>
            <person name="Repkova J."/>
        </authorList>
    </citation>
    <scope>NUCLEOTIDE SEQUENCE [LARGE SCALE GENOMIC DNA]</scope>
    <source>
        <strain evidence="3">cv. Tatra</strain>
        <tissue evidence="2">Young leaves</tissue>
    </source>
</reference>
<feature type="domain" description="Disease resistance protein At4g27190-like leucine-rich repeats" evidence="1">
    <location>
        <begin position="3"/>
        <end position="74"/>
    </location>
</feature>